<dbReference type="InterPro" id="IPR013783">
    <property type="entry name" value="Ig-like_fold"/>
</dbReference>
<protein>
    <submittedName>
        <fullName evidence="2">Lachesin</fullName>
    </submittedName>
</protein>
<dbReference type="GO" id="GO:0050808">
    <property type="term" value="P:synapse organization"/>
    <property type="evidence" value="ECO:0007669"/>
    <property type="project" value="TreeGrafter"/>
</dbReference>
<evidence type="ECO:0000313" key="2">
    <source>
        <dbReference type="EMBL" id="GFS07821.1"/>
    </source>
</evidence>
<dbReference type="PROSITE" id="PS50835">
    <property type="entry name" value="IG_LIKE"/>
    <property type="match status" value="2"/>
</dbReference>
<dbReference type="GO" id="GO:0032589">
    <property type="term" value="C:neuron projection membrane"/>
    <property type="evidence" value="ECO:0007669"/>
    <property type="project" value="TreeGrafter"/>
</dbReference>
<reference evidence="2 3" key="1">
    <citation type="journal article" date="2021" name="Elife">
        <title>Chloroplast acquisition without the gene transfer in kleptoplastic sea slugs, Plakobranchus ocellatus.</title>
        <authorList>
            <person name="Maeda T."/>
            <person name="Takahashi S."/>
            <person name="Yoshida T."/>
            <person name="Shimamura S."/>
            <person name="Takaki Y."/>
            <person name="Nagai Y."/>
            <person name="Toyoda A."/>
            <person name="Suzuki Y."/>
            <person name="Arimoto A."/>
            <person name="Ishii H."/>
            <person name="Satoh N."/>
            <person name="Nishiyama T."/>
            <person name="Hasebe M."/>
            <person name="Maruyama T."/>
            <person name="Minagawa J."/>
            <person name="Obokata J."/>
            <person name="Shigenobu S."/>
        </authorList>
    </citation>
    <scope>NUCLEOTIDE SEQUENCE [LARGE SCALE GENOMIC DNA]</scope>
</reference>
<dbReference type="SUPFAM" id="SSF48726">
    <property type="entry name" value="Immunoglobulin"/>
    <property type="match status" value="1"/>
</dbReference>
<organism evidence="2 3">
    <name type="scientific">Elysia marginata</name>
    <dbReference type="NCBI Taxonomy" id="1093978"/>
    <lineage>
        <taxon>Eukaryota</taxon>
        <taxon>Metazoa</taxon>
        <taxon>Spiralia</taxon>
        <taxon>Lophotrochozoa</taxon>
        <taxon>Mollusca</taxon>
        <taxon>Gastropoda</taxon>
        <taxon>Heterobranchia</taxon>
        <taxon>Euthyneura</taxon>
        <taxon>Panpulmonata</taxon>
        <taxon>Sacoglossa</taxon>
        <taxon>Placobranchoidea</taxon>
        <taxon>Plakobranchidae</taxon>
        <taxon>Elysia</taxon>
    </lineage>
</organism>
<sequence length="124" mass="14163">MTWINDPRIKVDHIDGSNQWDLLIDGIASKDAGMYECQVSTRKKVMRQEVTLHISDISSGQMKRNPDIFITGSQFLRRGADINLVCNASLPGQPGQALVWMKEYQEVTADSRRVFVFYEQSRGR</sequence>
<evidence type="ECO:0000313" key="3">
    <source>
        <dbReference type="Proteomes" id="UP000762676"/>
    </source>
</evidence>
<dbReference type="InterPro" id="IPR036179">
    <property type="entry name" value="Ig-like_dom_sf"/>
</dbReference>
<dbReference type="PANTHER" id="PTHR23279">
    <property type="entry name" value="DEFECTIVE PROBOSCIS EXTENSION RESPONSE DPR -RELATED"/>
    <property type="match status" value="1"/>
</dbReference>
<feature type="domain" description="Ig-like" evidence="1">
    <location>
        <begin position="1"/>
        <end position="53"/>
    </location>
</feature>
<name>A0AAV4IHT5_9GAST</name>
<dbReference type="AlphaFoldDB" id="A0AAV4IHT5"/>
<feature type="domain" description="Ig-like" evidence="1">
    <location>
        <begin position="66"/>
        <end position="124"/>
    </location>
</feature>
<gene>
    <name evidence="2" type="ORF">ElyMa_002999200</name>
</gene>
<dbReference type="EMBL" id="BMAT01006179">
    <property type="protein sequence ID" value="GFS07821.1"/>
    <property type="molecule type" value="Genomic_DNA"/>
</dbReference>
<dbReference type="Proteomes" id="UP000762676">
    <property type="component" value="Unassembled WGS sequence"/>
</dbReference>
<dbReference type="InterPro" id="IPR037448">
    <property type="entry name" value="Zig-8"/>
</dbReference>
<evidence type="ECO:0000259" key="1">
    <source>
        <dbReference type="PROSITE" id="PS50835"/>
    </source>
</evidence>
<dbReference type="InterPro" id="IPR007110">
    <property type="entry name" value="Ig-like_dom"/>
</dbReference>
<accession>A0AAV4IHT5</accession>
<dbReference type="PANTHER" id="PTHR23279:SF36">
    <property type="entry name" value="DEFECTIVE PROBOSCIS EXTENSION RESPONSE 9, ISOFORM A"/>
    <property type="match status" value="1"/>
</dbReference>
<dbReference type="Gene3D" id="2.60.40.10">
    <property type="entry name" value="Immunoglobulins"/>
    <property type="match status" value="1"/>
</dbReference>
<proteinExistence type="predicted"/>
<comment type="caution">
    <text evidence="2">The sequence shown here is derived from an EMBL/GenBank/DDBJ whole genome shotgun (WGS) entry which is preliminary data.</text>
</comment>
<keyword evidence="3" id="KW-1185">Reference proteome</keyword>